<name>A0A0C9RGP3_9HYME</name>
<feature type="region of interest" description="Disordered" evidence="1">
    <location>
        <begin position="1"/>
        <end position="64"/>
    </location>
</feature>
<protein>
    <submittedName>
        <fullName evidence="2">Uncharacterized protein</fullName>
    </submittedName>
</protein>
<dbReference type="EMBL" id="GBYB01012292">
    <property type="protein sequence ID" value="JAG82059.1"/>
    <property type="molecule type" value="Transcribed_RNA"/>
</dbReference>
<dbReference type="AlphaFoldDB" id="A0A0C9RGP3"/>
<gene>
    <name evidence="2" type="ORF">g.56679</name>
</gene>
<reference evidence="2" key="1">
    <citation type="submission" date="2015-01" db="EMBL/GenBank/DDBJ databases">
        <title>Transcriptome Assembly of Fopius arisanus.</title>
        <authorList>
            <person name="Geib S."/>
        </authorList>
    </citation>
    <scope>NUCLEOTIDE SEQUENCE</scope>
</reference>
<sequence length="143" mass="15540">MSGSDDTESQCDRTSETNGVTMGDVLAKDPDDNDSHDDSIDSDDDPVAEDQRQEADGAPDALDVVPENFLFEPVQMEDIENAISSDEQRLNPTTILDKKPIARHPENCSCESCTAQRFLIIEISVECGGEEGGKICTDTVQMA</sequence>
<feature type="compositionally biased region" description="Acidic residues" evidence="1">
    <location>
        <begin position="31"/>
        <end position="48"/>
    </location>
</feature>
<accession>A0A0C9RGP3</accession>
<evidence type="ECO:0000313" key="2">
    <source>
        <dbReference type="EMBL" id="JAG82059.1"/>
    </source>
</evidence>
<proteinExistence type="predicted"/>
<organism evidence="2">
    <name type="scientific">Fopius arisanus</name>
    <dbReference type="NCBI Taxonomy" id="64838"/>
    <lineage>
        <taxon>Eukaryota</taxon>
        <taxon>Metazoa</taxon>
        <taxon>Ecdysozoa</taxon>
        <taxon>Arthropoda</taxon>
        <taxon>Hexapoda</taxon>
        <taxon>Insecta</taxon>
        <taxon>Pterygota</taxon>
        <taxon>Neoptera</taxon>
        <taxon>Endopterygota</taxon>
        <taxon>Hymenoptera</taxon>
        <taxon>Apocrita</taxon>
        <taxon>Ichneumonoidea</taxon>
        <taxon>Braconidae</taxon>
        <taxon>Opiinae</taxon>
        <taxon>Fopius</taxon>
    </lineage>
</organism>
<evidence type="ECO:0000256" key="1">
    <source>
        <dbReference type="SAM" id="MobiDB-lite"/>
    </source>
</evidence>